<dbReference type="Proteomes" id="UP000179230">
    <property type="component" value="Unassembled WGS sequence"/>
</dbReference>
<dbReference type="PANTHER" id="PTHR46986">
    <property type="entry name" value="ENDORIBONUCLEASE YBEY, CHLOROPLASTIC"/>
    <property type="match status" value="1"/>
</dbReference>
<evidence type="ECO:0000256" key="5">
    <source>
        <dbReference type="ARBA" id="ARBA00022801"/>
    </source>
</evidence>
<keyword evidence="7" id="KW-0963">Cytoplasm</keyword>
<dbReference type="Gene3D" id="3.40.390.30">
    <property type="entry name" value="Metalloproteases ('zincins'), catalytic domain"/>
    <property type="match status" value="1"/>
</dbReference>
<dbReference type="GO" id="GO:0008270">
    <property type="term" value="F:zinc ion binding"/>
    <property type="evidence" value="ECO:0007669"/>
    <property type="project" value="UniProtKB-UniRule"/>
</dbReference>
<dbReference type="HAMAP" id="MF_00009">
    <property type="entry name" value="Endoribonucl_YbeY"/>
    <property type="match status" value="1"/>
</dbReference>
<evidence type="ECO:0000256" key="6">
    <source>
        <dbReference type="ARBA" id="ARBA00022833"/>
    </source>
</evidence>
<dbReference type="GO" id="GO:0004222">
    <property type="term" value="F:metalloendopeptidase activity"/>
    <property type="evidence" value="ECO:0007669"/>
    <property type="project" value="InterPro"/>
</dbReference>
<organism evidence="8 9">
    <name type="scientific">Candidatus Kaiserbacteria bacterium RIFOXYD1_FULL_42_15</name>
    <dbReference type="NCBI Taxonomy" id="1798532"/>
    <lineage>
        <taxon>Bacteria</taxon>
        <taxon>Candidatus Kaiseribacteriota</taxon>
    </lineage>
</organism>
<comment type="similarity">
    <text evidence="1 7">Belongs to the endoribonuclease YbeY family.</text>
</comment>
<comment type="cofactor">
    <cofactor evidence="7">
        <name>Zn(2+)</name>
        <dbReference type="ChEBI" id="CHEBI:29105"/>
    </cofactor>
    <text evidence="7">Binds 1 zinc ion.</text>
</comment>
<dbReference type="GO" id="GO:0005737">
    <property type="term" value="C:cytoplasm"/>
    <property type="evidence" value="ECO:0007669"/>
    <property type="project" value="UniProtKB-SubCell"/>
</dbReference>
<comment type="function">
    <text evidence="7">Single strand-specific metallo-endoribonuclease involved in late-stage 70S ribosome quality control and in maturation of the 3' terminus of the 16S rRNA.</text>
</comment>
<evidence type="ECO:0000256" key="7">
    <source>
        <dbReference type="HAMAP-Rule" id="MF_00009"/>
    </source>
</evidence>
<dbReference type="EC" id="3.1.-.-" evidence="7"/>
<keyword evidence="7" id="KW-0698">rRNA processing</keyword>
<keyword evidence="5 7" id="KW-0378">Hydrolase</keyword>
<dbReference type="SUPFAM" id="SSF55486">
    <property type="entry name" value="Metalloproteases ('zincins'), catalytic domain"/>
    <property type="match status" value="1"/>
</dbReference>
<proteinExistence type="inferred from homology"/>
<protein>
    <recommendedName>
        <fullName evidence="7">Endoribonuclease YbeY</fullName>
        <ecNumber evidence="7">3.1.-.-</ecNumber>
    </recommendedName>
</protein>
<keyword evidence="7" id="KW-0690">Ribosome biogenesis</keyword>
<name>A0A1F6FPI1_9BACT</name>
<keyword evidence="3 7" id="KW-0479">Metal-binding</keyword>
<comment type="caution">
    <text evidence="8">The sequence shown here is derived from an EMBL/GenBank/DDBJ whole genome shotgun (WGS) entry which is preliminary data.</text>
</comment>
<evidence type="ECO:0000313" key="9">
    <source>
        <dbReference type="Proteomes" id="UP000179230"/>
    </source>
</evidence>
<feature type="binding site" evidence="7">
    <location>
        <position position="99"/>
    </location>
    <ligand>
        <name>Zn(2+)</name>
        <dbReference type="ChEBI" id="CHEBI:29105"/>
        <note>catalytic</note>
    </ligand>
</feature>
<sequence length="127" mass="14588">MPPFTLSTTIKNYPKQIPYETIKNDILGKRYSLSFTLVGKNRAQKINQTTRKKDYAPNVLSFPLDINCGEIVLCPEVARPEAKDFSLTKDGYIAFLFIHGLLHLKGYDHGDTMEKLERRYVSKYSLV</sequence>
<dbReference type="NCBIfam" id="TIGR00043">
    <property type="entry name" value="rRNA maturation RNase YbeY"/>
    <property type="match status" value="1"/>
</dbReference>
<feature type="binding site" evidence="7">
    <location>
        <position position="109"/>
    </location>
    <ligand>
        <name>Zn(2+)</name>
        <dbReference type="ChEBI" id="CHEBI:29105"/>
        <note>catalytic</note>
    </ligand>
</feature>
<dbReference type="GO" id="GO:0004521">
    <property type="term" value="F:RNA endonuclease activity"/>
    <property type="evidence" value="ECO:0007669"/>
    <property type="project" value="UniProtKB-UniRule"/>
</dbReference>
<feature type="binding site" evidence="7">
    <location>
        <position position="103"/>
    </location>
    <ligand>
        <name>Zn(2+)</name>
        <dbReference type="ChEBI" id="CHEBI:29105"/>
        <note>catalytic</note>
    </ligand>
</feature>
<dbReference type="PANTHER" id="PTHR46986:SF1">
    <property type="entry name" value="ENDORIBONUCLEASE YBEY, CHLOROPLASTIC"/>
    <property type="match status" value="1"/>
</dbReference>
<dbReference type="InterPro" id="IPR002036">
    <property type="entry name" value="YbeY"/>
</dbReference>
<comment type="subcellular location">
    <subcellularLocation>
        <location evidence="7">Cytoplasm</location>
    </subcellularLocation>
</comment>
<accession>A0A1F6FPI1</accession>
<dbReference type="AlphaFoldDB" id="A0A1F6FPI1"/>
<evidence type="ECO:0000256" key="3">
    <source>
        <dbReference type="ARBA" id="ARBA00022723"/>
    </source>
</evidence>
<evidence type="ECO:0000256" key="1">
    <source>
        <dbReference type="ARBA" id="ARBA00010875"/>
    </source>
</evidence>
<evidence type="ECO:0000256" key="2">
    <source>
        <dbReference type="ARBA" id="ARBA00022722"/>
    </source>
</evidence>
<evidence type="ECO:0000313" key="8">
    <source>
        <dbReference type="EMBL" id="OGG87760.1"/>
    </source>
</evidence>
<evidence type="ECO:0000256" key="4">
    <source>
        <dbReference type="ARBA" id="ARBA00022759"/>
    </source>
</evidence>
<dbReference type="EMBL" id="MFMT01000042">
    <property type="protein sequence ID" value="OGG87760.1"/>
    <property type="molecule type" value="Genomic_DNA"/>
</dbReference>
<gene>
    <name evidence="7" type="primary">ybeY</name>
    <name evidence="8" type="ORF">A2592_03530</name>
</gene>
<keyword evidence="2 7" id="KW-0540">Nuclease</keyword>
<reference evidence="8 9" key="1">
    <citation type="journal article" date="2016" name="Nat. Commun.">
        <title>Thousands of microbial genomes shed light on interconnected biogeochemical processes in an aquifer system.</title>
        <authorList>
            <person name="Anantharaman K."/>
            <person name="Brown C.T."/>
            <person name="Hug L.A."/>
            <person name="Sharon I."/>
            <person name="Castelle C.J."/>
            <person name="Probst A.J."/>
            <person name="Thomas B.C."/>
            <person name="Singh A."/>
            <person name="Wilkins M.J."/>
            <person name="Karaoz U."/>
            <person name="Brodie E.L."/>
            <person name="Williams K.H."/>
            <person name="Hubbard S.S."/>
            <person name="Banfield J.F."/>
        </authorList>
    </citation>
    <scope>NUCLEOTIDE SEQUENCE [LARGE SCALE GENOMIC DNA]</scope>
</reference>
<dbReference type="InterPro" id="IPR023091">
    <property type="entry name" value="MetalPrtase_cat_dom_sf_prd"/>
</dbReference>
<dbReference type="Pfam" id="PF02130">
    <property type="entry name" value="YbeY"/>
    <property type="match status" value="1"/>
</dbReference>
<dbReference type="GO" id="GO:0006364">
    <property type="term" value="P:rRNA processing"/>
    <property type="evidence" value="ECO:0007669"/>
    <property type="project" value="UniProtKB-UniRule"/>
</dbReference>
<keyword evidence="6 7" id="KW-0862">Zinc</keyword>
<keyword evidence="4 7" id="KW-0255">Endonuclease</keyword>